<accession>A0AAW2XRP2</accession>
<evidence type="ECO:0008006" key="3">
    <source>
        <dbReference type="Google" id="ProtNLM"/>
    </source>
</evidence>
<proteinExistence type="predicted"/>
<gene>
    <name evidence="2" type="ORF">Slati_0879300</name>
</gene>
<keyword evidence="1" id="KW-0732">Signal</keyword>
<protein>
    <recommendedName>
        <fullName evidence="3">Reverse transcriptase domain-containing protein</fullName>
    </recommendedName>
</protein>
<evidence type="ECO:0000256" key="1">
    <source>
        <dbReference type="SAM" id="SignalP"/>
    </source>
</evidence>
<reference evidence="2" key="2">
    <citation type="journal article" date="2024" name="Plant">
        <title>Genomic evolution and insights into agronomic trait innovations of Sesamum species.</title>
        <authorList>
            <person name="Miao H."/>
            <person name="Wang L."/>
            <person name="Qu L."/>
            <person name="Liu H."/>
            <person name="Sun Y."/>
            <person name="Le M."/>
            <person name="Wang Q."/>
            <person name="Wei S."/>
            <person name="Zheng Y."/>
            <person name="Lin W."/>
            <person name="Duan Y."/>
            <person name="Cao H."/>
            <person name="Xiong S."/>
            <person name="Wang X."/>
            <person name="Wei L."/>
            <person name="Li C."/>
            <person name="Ma Q."/>
            <person name="Ju M."/>
            <person name="Zhao R."/>
            <person name="Li G."/>
            <person name="Mu C."/>
            <person name="Tian Q."/>
            <person name="Mei H."/>
            <person name="Zhang T."/>
            <person name="Gao T."/>
            <person name="Zhang H."/>
        </authorList>
    </citation>
    <scope>NUCLEOTIDE SEQUENCE</scope>
    <source>
        <strain evidence="2">KEN1</strain>
    </source>
</reference>
<reference evidence="2" key="1">
    <citation type="submission" date="2020-06" db="EMBL/GenBank/DDBJ databases">
        <authorList>
            <person name="Li T."/>
            <person name="Hu X."/>
            <person name="Zhang T."/>
            <person name="Song X."/>
            <person name="Zhang H."/>
            <person name="Dai N."/>
            <person name="Sheng W."/>
            <person name="Hou X."/>
            <person name="Wei L."/>
        </authorList>
    </citation>
    <scope>NUCLEOTIDE SEQUENCE</scope>
    <source>
        <strain evidence="2">KEN1</strain>
        <tissue evidence="2">Leaf</tissue>
    </source>
</reference>
<sequence>MKCVSTVSLSFLLNEAFSCLTHKAENEGTIQGVAVSRLAPLVSHLLFADDTLIFCQAMEEALSRLQLVLTSLEAASGLKTNKQKLAMVFMSGCSKKEMFEGIKEHIWKKLHTWSSKQLSQADFFWNCGTESKIHWVSWVKLCTDKQAVSDHYGELVTFWLLVFVGRWGMDFDSDYGISLDPEAGLLSADFSPDITPTKFLSGSTSHC</sequence>
<evidence type="ECO:0000313" key="2">
    <source>
        <dbReference type="EMBL" id="KAL0455401.1"/>
    </source>
</evidence>
<dbReference type="EMBL" id="JACGWN010000003">
    <property type="protein sequence ID" value="KAL0455401.1"/>
    <property type="molecule type" value="Genomic_DNA"/>
</dbReference>
<feature type="chain" id="PRO_5043800351" description="Reverse transcriptase domain-containing protein" evidence="1">
    <location>
        <begin position="19"/>
        <end position="207"/>
    </location>
</feature>
<organism evidence="2">
    <name type="scientific">Sesamum latifolium</name>
    <dbReference type="NCBI Taxonomy" id="2727402"/>
    <lineage>
        <taxon>Eukaryota</taxon>
        <taxon>Viridiplantae</taxon>
        <taxon>Streptophyta</taxon>
        <taxon>Embryophyta</taxon>
        <taxon>Tracheophyta</taxon>
        <taxon>Spermatophyta</taxon>
        <taxon>Magnoliopsida</taxon>
        <taxon>eudicotyledons</taxon>
        <taxon>Gunneridae</taxon>
        <taxon>Pentapetalae</taxon>
        <taxon>asterids</taxon>
        <taxon>lamiids</taxon>
        <taxon>Lamiales</taxon>
        <taxon>Pedaliaceae</taxon>
        <taxon>Sesamum</taxon>
    </lineage>
</organism>
<dbReference type="AlphaFoldDB" id="A0AAW2XRP2"/>
<name>A0AAW2XRP2_9LAMI</name>
<feature type="signal peptide" evidence="1">
    <location>
        <begin position="1"/>
        <end position="18"/>
    </location>
</feature>
<comment type="caution">
    <text evidence="2">The sequence shown here is derived from an EMBL/GenBank/DDBJ whole genome shotgun (WGS) entry which is preliminary data.</text>
</comment>